<keyword evidence="2" id="KW-1133">Transmembrane helix</keyword>
<dbReference type="PANTHER" id="PTHR35340:SF8">
    <property type="entry name" value="ASST-DOMAIN-CONTAINING PROTEIN"/>
    <property type="match status" value="1"/>
</dbReference>
<protein>
    <recommendedName>
        <fullName evidence="6">ASST-domain-containing protein</fullName>
    </recommendedName>
</protein>
<accession>A0AAJ0GF36</accession>
<comment type="caution">
    <text evidence="4">The sequence shown here is derived from an EMBL/GenBank/DDBJ whole genome shotgun (WGS) entry which is preliminary data.</text>
</comment>
<keyword evidence="3" id="KW-0732">Signal</keyword>
<keyword evidence="2" id="KW-0812">Transmembrane</keyword>
<feature type="signal peptide" evidence="3">
    <location>
        <begin position="1"/>
        <end position="25"/>
    </location>
</feature>
<reference evidence="4" key="1">
    <citation type="submission" date="2023-04" db="EMBL/GenBank/DDBJ databases">
        <title>Black Yeasts Isolated from many extreme environments.</title>
        <authorList>
            <person name="Coleine C."/>
            <person name="Stajich J.E."/>
            <person name="Selbmann L."/>
        </authorList>
    </citation>
    <scope>NUCLEOTIDE SEQUENCE</scope>
    <source>
        <strain evidence="4">CCFEE 5312</strain>
    </source>
</reference>
<feature type="region of interest" description="Disordered" evidence="1">
    <location>
        <begin position="614"/>
        <end position="640"/>
    </location>
</feature>
<evidence type="ECO:0000313" key="5">
    <source>
        <dbReference type="Proteomes" id="UP001271007"/>
    </source>
</evidence>
<evidence type="ECO:0008006" key="6">
    <source>
        <dbReference type="Google" id="ProtNLM"/>
    </source>
</evidence>
<proteinExistence type="predicted"/>
<keyword evidence="5" id="KW-1185">Reference proteome</keyword>
<dbReference type="Pfam" id="PF14269">
    <property type="entry name" value="Arylsulfotran_2"/>
    <property type="match status" value="1"/>
</dbReference>
<feature type="transmembrane region" description="Helical" evidence="2">
    <location>
        <begin position="569"/>
        <end position="593"/>
    </location>
</feature>
<organism evidence="4 5">
    <name type="scientific">Extremus antarcticus</name>
    <dbReference type="NCBI Taxonomy" id="702011"/>
    <lineage>
        <taxon>Eukaryota</taxon>
        <taxon>Fungi</taxon>
        <taxon>Dikarya</taxon>
        <taxon>Ascomycota</taxon>
        <taxon>Pezizomycotina</taxon>
        <taxon>Dothideomycetes</taxon>
        <taxon>Dothideomycetidae</taxon>
        <taxon>Mycosphaerellales</taxon>
        <taxon>Extremaceae</taxon>
        <taxon>Extremus</taxon>
    </lineage>
</organism>
<dbReference type="EMBL" id="JAWDJX010000006">
    <property type="protein sequence ID" value="KAK3056312.1"/>
    <property type="molecule type" value="Genomic_DNA"/>
</dbReference>
<evidence type="ECO:0000313" key="4">
    <source>
        <dbReference type="EMBL" id="KAK3056312.1"/>
    </source>
</evidence>
<dbReference type="Proteomes" id="UP001271007">
    <property type="component" value="Unassembled WGS sequence"/>
</dbReference>
<dbReference type="InterPro" id="IPR039535">
    <property type="entry name" value="ASST-like"/>
</dbReference>
<dbReference type="PROSITE" id="PS51257">
    <property type="entry name" value="PROKAR_LIPOPROTEIN"/>
    <property type="match status" value="1"/>
</dbReference>
<gene>
    <name evidence="4" type="ORF">LTR09_002819</name>
</gene>
<evidence type="ECO:0000256" key="3">
    <source>
        <dbReference type="SAM" id="SignalP"/>
    </source>
</evidence>
<evidence type="ECO:0000256" key="1">
    <source>
        <dbReference type="SAM" id="MobiDB-lite"/>
    </source>
</evidence>
<sequence>MWRKLPSGLTLVLVILAACIRPARSIISRPTIDPRELIGTAKDEAAGDFPGDEFHIFLSRPDIKAPKFRVNVFDRKALAPGYWFVAPYHDLAQAGNAKAWVGPYIYDDTGELIWCGAPLFDHFNTFDFRPSRYRGEDVLTVMWPEHETGVTFDSGYQIVNRVNMTGMDMHEFNLIEDGTRALTVTSTEHKSIIEQAAAIGFGHNQTCQSLWKGFKEVDTATSQPVFEWDGRDHIGLDEVTFVSDDYDVLCHRNWDILHFNAVDKFPDGDYLLSARHTDTLYKVSHIDGSTVWRLGGTKSDFKFATPDVKFSRQHHATVRLHNSTSSVVGMFDNAIGTGANAEPSHANSRGLMLALDHQTMTASVIAQYDHPDGALTNSRGSFQSLSNGNAFMGWTYHTQLSEHTVDGKLILEASLKRPSHSYRSYKFPWVGRPAQEPDVFSSTSSSVQGNQTHAISTVVYVSWNGATEVVSWNLYHSDISGATTELIVTTQRQGFETVLVFEGYARYVVAEALDANGHPLGRSAVVETVAPGVKSEEWSEAVVAEALWLQEQAPPTFTDVVEAVASNPFAAFASFAAGVLVSLLVLALAWLAWTGRRKVFGLWKRDEEGEKGVYEPLCHDGTDGRRASFGESREDIQSEV</sequence>
<dbReference type="PANTHER" id="PTHR35340">
    <property type="entry name" value="PQQ ENZYME REPEAT PROTEIN-RELATED"/>
    <property type="match status" value="1"/>
</dbReference>
<dbReference type="InterPro" id="IPR053143">
    <property type="entry name" value="Arylsulfate_ST"/>
</dbReference>
<evidence type="ECO:0000256" key="2">
    <source>
        <dbReference type="SAM" id="Phobius"/>
    </source>
</evidence>
<feature type="chain" id="PRO_5042579832" description="ASST-domain-containing protein" evidence="3">
    <location>
        <begin position="26"/>
        <end position="640"/>
    </location>
</feature>
<keyword evidence="2" id="KW-0472">Membrane</keyword>
<name>A0AAJ0GF36_9PEZI</name>
<dbReference type="AlphaFoldDB" id="A0AAJ0GF36"/>